<reference evidence="1" key="1">
    <citation type="submission" date="2019-08" db="EMBL/GenBank/DDBJ databases">
        <authorList>
            <person name="Kucharzyk K."/>
            <person name="Murdoch R.W."/>
            <person name="Higgins S."/>
            <person name="Loffler F."/>
        </authorList>
    </citation>
    <scope>NUCLEOTIDE SEQUENCE</scope>
</reference>
<comment type="caution">
    <text evidence="1">The sequence shown here is derived from an EMBL/GenBank/DDBJ whole genome shotgun (WGS) entry which is preliminary data.</text>
</comment>
<evidence type="ECO:0000313" key="1">
    <source>
        <dbReference type="EMBL" id="MPN33455.1"/>
    </source>
</evidence>
<organism evidence="1">
    <name type="scientific">bioreactor metagenome</name>
    <dbReference type="NCBI Taxonomy" id="1076179"/>
    <lineage>
        <taxon>unclassified sequences</taxon>
        <taxon>metagenomes</taxon>
        <taxon>ecological metagenomes</taxon>
    </lineage>
</organism>
<accession>A0A645H343</accession>
<keyword evidence="1" id="KW-0489">Methyltransferase</keyword>
<sequence length="93" mass="10250">MESAAAGLAAGINAAEAAKRRQPLIFPEQTALGSLLRYISIPGGAFQPMNVNFGLFPPIKIEKNQRKQKNLLLAQRALQELQGFIEKNRQAFE</sequence>
<name>A0A645H343_9ZZZZ</name>
<dbReference type="AlphaFoldDB" id="A0A645H343"/>
<dbReference type="GO" id="GO:0032259">
    <property type="term" value="P:methylation"/>
    <property type="evidence" value="ECO:0007669"/>
    <property type="project" value="UniProtKB-KW"/>
</dbReference>
<dbReference type="GO" id="GO:0047151">
    <property type="term" value="F:tRNA (uracil(54)-C5)-methyltransferase activity, 5,10-methylenetetrahydrofolate-dependent"/>
    <property type="evidence" value="ECO:0007669"/>
    <property type="project" value="UniProtKB-EC"/>
</dbReference>
<proteinExistence type="predicted"/>
<gene>
    <name evidence="1" type="primary">trmFO_20</name>
    <name evidence="1" type="ORF">SDC9_180943</name>
</gene>
<keyword evidence="1" id="KW-0808">Transferase</keyword>
<dbReference type="Gene3D" id="3.50.50.60">
    <property type="entry name" value="FAD/NAD(P)-binding domain"/>
    <property type="match status" value="1"/>
</dbReference>
<dbReference type="EC" id="2.1.1.74" evidence="1"/>
<dbReference type="EMBL" id="VSSQ01085967">
    <property type="protein sequence ID" value="MPN33455.1"/>
    <property type="molecule type" value="Genomic_DNA"/>
</dbReference>
<protein>
    <submittedName>
        <fullName evidence="1">Methylenetetrahydrofolate--tRNA-(Uracil-5-)-methyltransferase TrmFO</fullName>
        <ecNumber evidence="1">2.1.1.74</ecNumber>
    </submittedName>
</protein>
<dbReference type="InterPro" id="IPR036188">
    <property type="entry name" value="FAD/NAD-bd_sf"/>
</dbReference>